<name>G1NV65_MYOLU</name>
<feature type="region of interest" description="Disordered" evidence="1">
    <location>
        <begin position="1"/>
        <end position="163"/>
    </location>
</feature>
<evidence type="ECO:0000313" key="2">
    <source>
        <dbReference type="Ensembl" id="ENSMLUP00000001148.2"/>
    </source>
</evidence>
<organism evidence="2 3">
    <name type="scientific">Myotis lucifugus</name>
    <name type="common">Little brown bat</name>
    <dbReference type="NCBI Taxonomy" id="59463"/>
    <lineage>
        <taxon>Eukaryota</taxon>
        <taxon>Metazoa</taxon>
        <taxon>Chordata</taxon>
        <taxon>Craniata</taxon>
        <taxon>Vertebrata</taxon>
        <taxon>Euteleostomi</taxon>
        <taxon>Mammalia</taxon>
        <taxon>Eutheria</taxon>
        <taxon>Laurasiatheria</taxon>
        <taxon>Chiroptera</taxon>
        <taxon>Yangochiroptera</taxon>
        <taxon>Vespertilionidae</taxon>
        <taxon>Myotis</taxon>
    </lineage>
</organism>
<keyword evidence="3" id="KW-1185">Reference proteome</keyword>
<dbReference type="AlphaFoldDB" id="G1NV65"/>
<reference evidence="2 3" key="1">
    <citation type="journal article" date="2011" name="Nature">
        <title>A high-resolution map of human evolutionary constraint using 29 mammals.</title>
        <authorList>
            <person name="Lindblad-Toh K."/>
            <person name="Garber M."/>
            <person name="Zuk O."/>
            <person name="Lin M.F."/>
            <person name="Parker B.J."/>
            <person name="Washietl S."/>
            <person name="Kheradpour P."/>
            <person name="Ernst J."/>
            <person name="Jordan G."/>
            <person name="Mauceli E."/>
            <person name="Ward L.D."/>
            <person name="Lowe C.B."/>
            <person name="Holloway A.K."/>
            <person name="Clamp M."/>
            <person name="Gnerre S."/>
            <person name="Alfoldi J."/>
            <person name="Beal K."/>
            <person name="Chang J."/>
            <person name="Clawson H."/>
            <person name="Cuff J."/>
            <person name="Di Palma F."/>
            <person name="Fitzgerald S."/>
            <person name="Flicek P."/>
            <person name="Guttman M."/>
            <person name="Hubisz M.J."/>
            <person name="Jaffe D.B."/>
            <person name="Jungreis I."/>
            <person name="Kent W.J."/>
            <person name="Kostka D."/>
            <person name="Lara M."/>
            <person name="Martins A.L."/>
            <person name="Massingham T."/>
            <person name="Moltke I."/>
            <person name="Raney B.J."/>
            <person name="Rasmussen M.D."/>
            <person name="Robinson J."/>
            <person name="Stark A."/>
            <person name="Vilella A.J."/>
            <person name="Wen J."/>
            <person name="Xie X."/>
            <person name="Zody M.C."/>
            <person name="Baldwin J."/>
            <person name="Bloom T."/>
            <person name="Chin C.W."/>
            <person name="Heiman D."/>
            <person name="Nicol R."/>
            <person name="Nusbaum C."/>
            <person name="Young S."/>
            <person name="Wilkinson J."/>
            <person name="Worley K.C."/>
            <person name="Kovar C.L."/>
            <person name="Muzny D.M."/>
            <person name="Gibbs R.A."/>
            <person name="Cree A."/>
            <person name="Dihn H.H."/>
            <person name="Fowler G."/>
            <person name="Jhangiani S."/>
            <person name="Joshi V."/>
            <person name="Lee S."/>
            <person name="Lewis L.R."/>
            <person name="Nazareth L.V."/>
            <person name="Okwuonu G."/>
            <person name="Santibanez J."/>
            <person name="Warren W.C."/>
            <person name="Mardis E.R."/>
            <person name="Weinstock G.M."/>
            <person name="Wilson R.K."/>
            <person name="Delehaunty K."/>
            <person name="Dooling D."/>
            <person name="Fronik C."/>
            <person name="Fulton L."/>
            <person name="Fulton B."/>
            <person name="Graves T."/>
            <person name="Minx P."/>
            <person name="Sodergren E."/>
            <person name="Birney E."/>
            <person name="Margulies E.H."/>
            <person name="Herrero J."/>
            <person name="Green E.D."/>
            <person name="Haussler D."/>
            <person name="Siepel A."/>
            <person name="Goldman N."/>
            <person name="Pollard K.S."/>
            <person name="Pedersen J.S."/>
            <person name="Lander E.S."/>
            <person name="Kellis M."/>
        </authorList>
    </citation>
    <scope>NUCLEOTIDE SEQUENCE [LARGE SCALE GENOMIC DNA]</scope>
</reference>
<feature type="region of interest" description="Disordered" evidence="1">
    <location>
        <begin position="175"/>
        <end position="217"/>
    </location>
</feature>
<evidence type="ECO:0000256" key="1">
    <source>
        <dbReference type="SAM" id="MobiDB-lite"/>
    </source>
</evidence>
<reference evidence="2" key="3">
    <citation type="submission" date="2025-09" db="UniProtKB">
        <authorList>
            <consortium name="Ensembl"/>
        </authorList>
    </citation>
    <scope>IDENTIFICATION</scope>
</reference>
<dbReference type="EMBL" id="AAPE02009564">
    <property type="status" value="NOT_ANNOTATED_CDS"/>
    <property type="molecule type" value="Genomic_DNA"/>
</dbReference>
<dbReference type="Proteomes" id="UP000001074">
    <property type="component" value="Unassembled WGS sequence"/>
</dbReference>
<feature type="compositionally biased region" description="Gly residues" evidence="1">
    <location>
        <begin position="1"/>
        <end position="12"/>
    </location>
</feature>
<dbReference type="OMA" id="PPRTPPX"/>
<dbReference type="Ensembl" id="ENSMLUT00000001251.2">
    <property type="protein sequence ID" value="ENSMLUP00000001148.2"/>
    <property type="gene ID" value="ENSMLUG00000001254.2"/>
</dbReference>
<sequence length="217" mass="22005">MVAGKGVGGGKLGTRREGSERPGPARVGAPQDAGCSRPDGCCSGRGLEEGGTGKREDSAAGPGTRQRDPREPPLCPSLASGQRAVHKGAGEPEALAARGTAGSAQQGGAVGAPPPRQPRPPEPPRPHPAPTAPPRRSTSFSSYPNSPSVAFPTPFLRPHPYSQSLGRFPAALFLGTGKPAENANPRGAVSGPLSQGPERTAGCDGQPRNALRGPRTT</sequence>
<evidence type="ECO:0000313" key="3">
    <source>
        <dbReference type="Proteomes" id="UP000001074"/>
    </source>
</evidence>
<reference evidence="2" key="2">
    <citation type="submission" date="2025-08" db="UniProtKB">
        <authorList>
            <consortium name="Ensembl"/>
        </authorList>
    </citation>
    <scope>IDENTIFICATION</scope>
</reference>
<dbReference type="HOGENOM" id="CLU_1212190_0_0_1"/>
<protein>
    <submittedName>
        <fullName evidence="2">Uncharacterized protein</fullName>
    </submittedName>
</protein>
<dbReference type="eggNOG" id="ENOG502T3NM">
    <property type="taxonomic scope" value="Eukaryota"/>
</dbReference>
<feature type="compositionally biased region" description="Low complexity" evidence="1">
    <location>
        <begin position="96"/>
        <end position="107"/>
    </location>
</feature>
<accession>G1NV65</accession>
<feature type="compositionally biased region" description="Basic and acidic residues" evidence="1">
    <location>
        <begin position="46"/>
        <end position="58"/>
    </location>
</feature>
<feature type="compositionally biased region" description="Low complexity" evidence="1">
    <location>
        <begin position="134"/>
        <end position="148"/>
    </location>
</feature>
<proteinExistence type="predicted"/>
<feature type="compositionally biased region" description="Pro residues" evidence="1">
    <location>
        <begin position="112"/>
        <end position="133"/>
    </location>
</feature>
<dbReference type="InParanoid" id="G1NV65"/>